<comment type="similarity">
    <text evidence="1">Belongs to the CTAG/PCC1 family.</text>
</comment>
<dbReference type="AlphaFoldDB" id="A0A1G4HFR2"/>
<sequence length="85" mass="9865">MAGGDHLITHIIEVNCLSENHSNILYKCLSSDESLKQNEMYKRVNISGSLIKIELQSSTCEDIRYKAKNIYDYLHFFFKTIETFA</sequence>
<dbReference type="EMBL" id="LT615266">
    <property type="protein sequence ID" value="SCO73751.1"/>
    <property type="molecule type" value="Genomic_DNA"/>
</dbReference>
<dbReference type="Pfam" id="PF09341">
    <property type="entry name" value="Pcc1"/>
    <property type="match status" value="1"/>
</dbReference>
<evidence type="ECO:0000313" key="2">
    <source>
        <dbReference type="EMBL" id="CAG9478072.1"/>
    </source>
</evidence>
<dbReference type="OrthoDB" id="373700at2759"/>
<dbReference type="Proteomes" id="UP000220605">
    <property type="component" value="Chromosome 11"/>
</dbReference>
<name>A0A1G4HFR2_PLAVI</name>
<evidence type="ECO:0000313" key="4">
    <source>
        <dbReference type="EMBL" id="SCO73751.1"/>
    </source>
</evidence>
<dbReference type="InterPro" id="IPR015419">
    <property type="entry name" value="CTAG/Pcc1"/>
</dbReference>
<evidence type="ECO:0000313" key="5">
    <source>
        <dbReference type="EMBL" id="VUZ97131.1"/>
    </source>
</evidence>
<dbReference type="Proteomes" id="UP000196402">
    <property type="component" value="Chromosome 11"/>
</dbReference>
<evidence type="ECO:0000256" key="1">
    <source>
        <dbReference type="ARBA" id="ARBA00007073"/>
    </source>
</evidence>
<dbReference type="EMBL" id="LT615249">
    <property type="protein sequence ID" value="SCO68288.1"/>
    <property type="molecule type" value="Genomic_DNA"/>
</dbReference>
<dbReference type="Proteomes" id="UP000305196">
    <property type="component" value="Chromosome 11"/>
</dbReference>
<evidence type="ECO:0000313" key="3">
    <source>
        <dbReference type="EMBL" id="SCO68288.1"/>
    </source>
</evidence>
<dbReference type="Proteomes" id="UP000779233">
    <property type="component" value="Unassembled WGS sequence"/>
</dbReference>
<protein>
    <submittedName>
        <fullName evidence="2">(malaria parasite P. vivax) hypothetical protein</fullName>
    </submittedName>
</protein>
<evidence type="ECO:0000313" key="7">
    <source>
        <dbReference type="Proteomes" id="UP000220605"/>
    </source>
</evidence>
<reference evidence="6 7" key="1">
    <citation type="submission" date="2016-07" db="EMBL/GenBank/DDBJ databases">
        <authorList>
            <consortium name="Pathogen Informatics"/>
        </authorList>
    </citation>
    <scope>NUCLEOTIDE SEQUENCE [LARGE SCALE GENOMIC DNA]</scope>
    <source>
        <strain evidence="2">PvW1</strain>
    </source>
</reference>
<evidence type="ECO:0000313" key="6">
    <source>
        <dbReference type="Proteomes" id="UP000196402"/>
    </source>
</evidence>
<organism evidence="4 8">
    <name type="scientific">Plasmodium vivax</name>
    <name type="common">malaria parasite P. vivax</name>
    <dbReference type="NCBI Taxonomy" id="5855"/>
    <lineage>
        <taxon>Eukaryota</taxon>
        <taxon>Sar</taxon>
        <taxon>Alveolata</taxon>
        <taxon>Apicomplexa</taxon>
        <taxon>Aconoidasida</taxon>
        <taxon>Haemosporida</taxon>
        <taxon>Plasmodiidae</taxon>
        <taxon>Plasmodium</taxon>
        <taxon>Plasmodium (Plasmodium)</taxon>
    </lineage>
</organism>
<dbReference type="VEuPathDB" id="PlasmoDB:PVW1_110044300"/>
<accession>A0A1G4HFR2</accession>
<proteinExistence type="inferred from homology"/>
<dbReference type="VEuPathDB" id="PlasmoDB:PVPAM_110043200"/>
<dbReference type="EMBL" id="CAJZCX010000008">
    <property type="protein sequence ID" value="CAG9478072.1"/>
    <property type="molecule type" value="Genomic_DNA"/>
</dbReference>
<dbReference type="VEuPathDB" id="PlasmoDB:PVP01_1138500"/>
<gene>
    <name evidence="4" type="ORF">PVC01_110044100</name>
    <name evidence="5" type="ORF">PVP01_1138500</name>
    <name evidence="3" type="ORF">PVT01_110043300</name>
    <name evidence="2" type="ORF">PVW1_110044300</name>
</gene>
<evidence type="ECO:0000313" key="8">
    <source>
        <dbReference type="Proteomes" id="UP000305196"/>
    </source>
</evidence>
<dbReference type="Gene3D" id="3.30.310.50">
    <property type="entry name" value="Alpha-D-phosphohexomutase, C-terminal domain"/>
    <property type="match status" value="1"/>
</dbReference>
<dbReference type="EMBL" id="LT635622">
    <property type="protein sequence ID" value="VUZ97131.1"/>
    <property type="molecule type" value="Genomic_DNA"/>
</dbReference>